<dbReference type="Proteomes" id="UP000183365">
    <property type="component" value="Unassembled WGS sequence"/>
</dbReference>
<evidence type="ECO:0000313" key="4">
    <source>
        <dbReference type="EMBL" id="SGZ38302.1"/>
    </source>
</evidence>
<name>A0A1L0FFE5_9ASCO</name>
<keyword evidence="1" id="KW-0343">GTPase activation</keyword>
<evidence type="ECO:0000313" key="5">
    <source>
        <dbReference type="Proteomes" id="UP000183365"/>
    </source>
</evidence>
<dbReference type="PANTHER" id="PTHR47219:SF10">
    <property type="entry name" value="GROWTH HORMONE-REGULATED TBC PROTEIN 1"/>
    <property type="match status" value="1"/>
</dbReference>
<dbReference type="InterPro" id="IPR000195">
    <property type="entry name" value="Rab-GAP-TBC_dom"/>
</dbReference>
<dbReference type="VEuPathDB" id="FungiDB:HGUI_00502"/>
<gene>
    <name evidence="4" type="ORF">HGUI_00502</name>
</gene>
<evidence type="ECO:0000256" key="2">
    <source>
        <dbReference type="ARBA" id="ARBA00043879"/>
    </source>
</evidence>
<dbReference type="Gene3D" id="1.10.472.80">
    <property type="entry name" value="Ypt/Rab-GAP domain of gyp1p, domain 3"/>
    <property type="match status" value="1"/>
</dbReference>
<dbReference type="SMART" id="SM00164">
    <property type="entry name" value="TBC"/>
    <property type="match status" value="1"/>
</dbReference>
<protein>
    <recommendedName>
        <fullName evidence="3">Rab-GAP TBC domain-containing protein</fullName>
    </recommendedName>
</protein>
<dbReference type="PANTHER" id="PTHR47219">
    <property type="entry name" value="RAB GTPASE-ACTIVATING PROTEIN 1-LIKE"/>
    <property type="match status" value="1"/>
</dbReference>
<dbReference type="GO" id="GO:0030427">
    <property type="term" value="C:site of polarized growth"/>
    <property type="evidence" value="ECO:0007669"/>
    <property type="project" value="UniProtKB-ARBA"/>
</dbReference>
<dbReference type="Pfam" id="PF00566">
    <property type="entry name" value="RabGAP-TBC"/>
    <property type="match status" value="1"/>
</dbReference>
<dbReference type="InterPro" id="IPR035969">
    <property type="entry name" value="Rab-GAP_TBC_sf"/>
</dbReference>
<reference evidence="5" key="1">
    <citation type="submission" date="2016-11" db="EMBL/GenBank/DDBJ databases">
        <authorList>
            <person name="Guldener U."/>
        </authorList>
    </citation>
    <scope>NUCLEOTIDE SEQUENCE [LARGE SCALE GENOMIC DNA]</scope>
</reference>
<dbReference type="AlphaFoldDB" id="A0A1L0FFE5"/>
<keyword evidence="5" id="KW-1185">Reference proteome</keyword>
<dbReference type="GO" id="GO:0031267">
    <property type="term" value="F:small GTPase binding"/>
    <property type="evidence" value="ECO:0007669"/>
    <property type="project" value="TreeGrafter"/>
</dbReference>
<feature type="domain" description="Rab-GAP TBC" evidence="3">
    <location>
        <begin position="161"/>
        <end position="393"/>
    </location>
</feature>
<comment type="function">
    <text evidence="2">May act as a GTPase-activating protein for Rab family protein(s).</text>
</comment>
<sequence length="559" mass="65886">MKVENSICIVDLPNKEEQMSNFSEINTSDVQSDVTYLMNNADIYSNSSLLDMYNEINRAPQDELEKKMKIQVDSYSKENIPNCHDVMVNNMQNCTEYGFIIPAPNHYKDYTNWYNKNYIKETKVLGMFEDQFSDLFDNHDLATNITISKKKEIKEFIWKHGSISKYRYFLWCLFSNKADEDKYNSLLKLYDNEKDTMMLNIPDKDIINNDLLRTFPNNIHFMKSKNFDKNNMIESLEKQLSLFSMLHKDDIGYCQSLNYICGLVILISPSNLDVTGINRHKILDSIVSNVGLSLYDNSLSGLKSFQETLLILIFEYIPDLFDIIFEDIDYGMYVLDCILDKYDERESDKSRHNREFELPVLMIYLSKWVLNCFINILPIEHCLKIIDIILISDKDGIKWINKITLTLLDLAMDKFKYNKSYRVGKPESNNLNFESRLKQSLSFKINKVLNKDFTTKSGHNSLPPNLPSRKLSNNIKRKKNKSFTFQSTNPLEMEFLDLLTNLYQPELYTDLDFDNVLMKKLRGSRYNNYDFKTDVKMMLNQRMTRKEKLKSKLRLKKKD</sequence>
<dbReference type="GO" id="GO:0005096">
    <property type="term" value="F:GTPase activator activity"/>
    <property type="evidence" value="ECO:0007669"/>
    <property type="project" value="UniProtKB-KW"/>
</dbReference>
<evidence type="ECO:0000259" key="3">
    <source>
        <dbReference type="PROSITE" id="PS50086"/>
    </source>
</evidence>
<dbReference type="OrthoDB" id="3971475at2759"/>
<dbReference type="PROSITE" id="PS50086">
    <property type="entry name" value="TBC_RABGAP"/>
    <property type="match status" value="1"/>
</dbReference>
<proteinExistence type="predicted"/>
<accession>A0A1L0FFE5</accession>
<dbReference type="SUPFAM" id="SSF47923">
    <property type="entry name" value="Ypt/Rab-GAP domain of gyp1p"/>
    <property type="match status" value="1"/>
</dbReference>
<dbReference type="InterPro" id="IPR050302">
    <property type="entry name" value="Rab_GAP_TBC_domain"/>
</dbReference>
<evidence type="ECO:0000256" key="1">
    <source>
        <dbReference type="ARBA" id="ARBA00022468"/>
    </source>
</evidence>
<organism evidence="4 5">
    <name type="scientific">Hanseniaspora guilliermondii</name>
    <dbReference type="NCBI Taxonomy" id="56406"/>
    <lineage>
        <taxon>Eukaryota</taxon>
        <taxon>Fungi</taxon>
        <taxon>Dikarya</taxon>
        <taxon>Ascomycota</taxon>
        <taxon>Saccharomycotina</taxon>
        <taxon>Saccharomycetes</taxon>
        <taxon>Saccharomycodales</taxon>
        <taxon>Saccharomycodaceae</taxon>
        <taxon>Hanseniaspora</taxon>
    </lineage>
</organism>
<dbReference type="EMBL" id="FQNF01000006">
    <property type="protein sequence ID" value="SGZ38302.1"/>
    <property type="molecule type" value="Genomic_DNA"/>
</dbReference>
<dbReference type="Gene3D" id="1.10.8.270">
    <property type="entry name" value="putative rabgap domain of human tbc1 domain family member 14 like domains"/>
    <property type="match status" value="1"/>
</dbReference>